<sequence length="299" mass="31883">MSPVPAKGSRQRIFLAGKGGVGKTTLATAVAVGQAHGGRKTLLLTTDPAAHTGLVLGTAVGEDPVAVPGVPHLDVARIDPAEATARYQADILREAEMRYAPETVARLREELNSPCTEEVAVFRRFLWALLTDAYETVVFDTAPTGHTVRLLSLPLSYQQQLQVKAAGMEESRAVDDAEAATMAQALAVLRDPHQTIWAWVVYPEATPIREAQRGAAEMDALGVPPGWVFVNQVLPEAACVHPLFRQRYAMQQGYLDGLSGQFPGAVQMPVPLLATDVVGLVAVEELLAAMPPGVAMGAH</sequence>
<dbReference type="PANTHER" id="PTHR10803">
    <property type="entry name" value="ARSENICAL PUMP-DRIVING ATPASE ARSENITE-TRANSLOCATING ATPASE"/>
    <property type="match status" value="1"/>
</dbReference>
<dbReference type="OrthoDB" id="9780677at2"/>
<dbReference type="PANTHER" id="PTHR10803:SF3">
    <property type="entry name" value="ATPASE GET3"/>
    <property type="match status" value="1"/>
</dbReference>
<proteinExistence type="inferred from homology"/>
<evidence type="ECO:0000256" key="1">
    <source>
        <dbReference type="ARBA" id="ARBA00011040"/>
    </source>
</evidence>
<comment type="similarity">
    <text evidence="1">Belongs to the arsA ATPase family.</text>
</comment>
<dbReference type="GO" id="GO:0005524">
    <property type="term" value="F:ATP binding"/>
    <property type="evidence" value="ECO:0007669"/>
    <property type="project" value="InterPro"/>
</dbReference>
<keyword evidence="4" id="KW-1185">Reference proteome</keyword>
<dbReference type="Pfam" id="PF02374">
    <property type="entry name" value="ArsA_ATPase"/>
    <property type="match status" value="1"/>
</dbReference>
<dbReference type="CDD" id="cd02035">
    <property type="entry name" value="ArsA"/>
    <property type="match status" value="1"/>
</dbReference>
<protein>
    <submittedName>
        <fullName evidence="3">Arsenite-transporting ATPase</fullName>
    </submittedName>
</protein>
<organism evidence="3 4">
    <name type="scientific">Sulfobacillus thermosulfidooxidans (strain DSM 9293 / VKM B-1269 / AT-1)</name>
    <dbReference type="NCBI Taxonomy" id="929705"/>
    <lineage>
        <taxon>Bacteria</taxon>
        <taxon>Bacillati</taxon>
        <taxon>Bacillota</taxon>
        <taxon>Clostridia</taxon>
        <taxon>Eubacteriales</taxon>
        <taxon>Clostridiales Family XVII. Incertae Sedis</taxon>
        <taxon>Sulfobacillus</taxon>
    </lineage>
</organism>
<gene>
    <name evidence="3" type="ORF">SAMN00768000_3661</name>
</gene>
<evidence type="ECO:0000313" key="4">
    <source>
        <dbReference type="Proteomes" id="UP000192660"/>
    </source>
</evidence>
<dbReference type="SUPFAM" id="SSF52540">
    <property type="entry name" value="P-loop containing nucleoside triphosphate hydrolases"/>
    <property type="match status" value="1"/>
</dbReference>
<dbReference type="InterPro" id="IPR016300">
    <property type="entry name" value="ATPase_ArsA/GET3"/>
</dbReference>
<accession>A0A1W1WP72</accession>
<dbReference type="Proteomes" id="UP000192660">
    <property type="component" value="Unassembled WGS sequence"/>
</dbReference>
<reference evidence="4" key="1">
    <citation type="submission" date="2017-04" db="EMBL/GenBank/DDBJ databases">
        <authorList>
            <person name="Varghese N."/>
            <person name="Submissions S."/>
        </authorList>
    </citation>
    <scope>NUCLEOTIDE SEQUENCE [LARGE SCALE GENOMIC DNA]</scope>
    <source>
        <strain evidence="4">DSM 9293</strain>
    </source>
</reference>
<evidence type="ECO:0000259" key="2">
    <source>
        <dbReference type="Pfam" id="PF02374"/>
    </source>
</evidence>
<dbReference type="Gene3D" id="3.40.50.300">
    <property type="entry name" value="P-loop containing nucleotide triphosphate hydrolases"/>
    <property type="match status" value="1"/>
</dbReference>
<evidence type="ECO:0000313" key="3">
    <source>
        <dbReference type="EMBL" id="SMC08114.1"/>
    </source>
</evidence>
<dbReference type="InterPro" id="IPR027417">
    <property type="entry name" value="P-loop_NTPase"/>
</dbReference>
<dbReference type="EMBL" id="FWWY01000002">
    <property type="protein sequence ID" value="SMC08114.1"/>
    <property type="molecule type" value="Genomic_DNA"/>
</dbReference>
<feature type="domain" description="ArsA/GET3 Anion-transporting ATPase-like" evidence="2">
    <location>
        <begin position="12"/>
        <end position="288"/>
    </location>
</feature>
<dbReference type="NCBIfam" id="TIGR00345">
    <property type="entry name" value="GET3_arsA_TRC40"/>
    <property type="match status" value="1"/>
</dbReference>
<dbReference type="InterPro" id="IPR025723">
    <property type="entry name" value="ArsA/GET3_ATPase-like"/>
</dbReference>
<dbReference type="GO" id="GO:0016887">
    <property type="term" value="F:ATP hydrolysis activity"/>
    <property type="evidence" value="ECO:0007669"/>
    <property type="project" value="InterPro"/>
</dbReference>
<name>A0A1W1WP72_SULTA</name>
<dbReference type="AlphaFoldDB" id="A0A1W1WP72"/>
<dbReference type="RefSeq" id="WP_084662158.1">
    <property type="nucleotide sequence ID" value="NZ_FWWY01000002.1"/>
</dbReference>